<dbReference type="EMBL" id="LCRH01000032">
    <property type="protein sequence ID" value="KKW32334.1"/>
    <property type="molecule type" value="Genomic_DNA"/>
</dbReference>
<feature type="domain" description="NIF system FeS cluster assembly NifU C-terminal" evidence="2">
    <location>
        <begin position="10"/>
        <end position="77"/>
    </location>
</feature>
<dbReference type="InterPro" id="IPR034904">
    <property type="entry name" value="FSCA_dom_sf"/>
</dbReference>
<dbReference type="GO" id="GO:0051536">
    <property type="term" value="F:iron-sulfur cluster binding"/>
    <property type="evidence" value="ECO:0007669"/>
    <property type="project" value="InterPro"/>
</dbReference>
<dbReference type="Pfam" id="PF01106">
    <property type="entry name" value="NifU"/>
    <property type="match status" value="1"/>
</dbReference>
<dbReference type="Gene3D" id="3.30.300.130">
    <property type="entry name" value="Fe-S cluster assembly (FSCA)"/>
    <property type="match status" value="1"/>
</dbReference>
<name>A0A0G2AIC7_9BACT</name>
<dbReference type="PANTHER" id="PTHR11178:SF25">
    <property type="entry name" value="NIFU-LIKE PROTEIN 3, CHLOROPLASTIC"/>
    <property type="match status" value="1"/>
</dbReference>
<gene>
    <name evidence="3" type="ORF">UY76_C0032G0005</name>
</gene>
<comment type="similarity">
    <text evidence="1">Belongs to the NifU family.</text>
</comment>
<evidence type="ECO:0000313" key="3">
    <source>
        <dbReference type="EMBL" id="KKW32334.1"/>
    </source>
</evidence>
<sequence>MTMTEIEQQIERVLEQIRPALRMDGGGIELVKFDSQTGAVHVRMKGACVGCPMSEITLKMGIEVALHDAIAEVKEVIAVE</sequence>
<accession>A0A0G2AIC7</accession>
<evidence type="ECO:0000313" key="4">
    <source>
        <dbReference type="Proteomes" id="UP000034054"/>
    </source>
</evidence>
<comment type="caution">
    <text evidence="3">The sequence shown here is derived from an EMBL/GenBank/DDBJ whole genome shotgun (WGS) entry which is preliminary data.</text>
</comment>
<protein>
    <recommendedName>
        <fullName evidence="2">NIF system FeS cluster assembly NifU C-terminal domain-containing protein</fullName>
    </recommendedName>
</protein>
<reference evidence="3 4" key="1">
    <citation type="journal article" date="2015" name="Nature">
        <title>rRNA introns, odd ribosomes, and small enigmatic genomes across a large radiation of phyla.</title>
        <authorList>
            <person name="Brown C.T."/>
            <person name="Hug L.A."/>
            <person name="Thomas B.C."/>
            <person name="Sharon I."/>
            <person name="Castelle C.J."/>
            <person name="Singh A."/>
            <person name="Wilkins M.J."/>
            <person name="Williams K.H."/>
            <person name="Banfield J.F."/>
        </authorList>
    </citation>
    <scope>NUCLEOTIDE SEQUENCE [LARGE SCALE GENOMIC DNA]</scope>
</reference>
<evidence type="ECO:0000259" key="2">
    <source>
        <dbReference type="Pfam" id="PF01106"/>
    </source>
</evidence>
<dbReference type="InterPro" id="IPR001075">
    <property type="entry name" value="NIF_FeS_clus_asmbl_NifU_C"/>
</dbReference>
<organism evidence="3 4">
    <name type="scientific">Candidatus Uhrbacteria bacterium GW2011_GWA2_52_8d</name>
    <dbReference type="NCBI Taxonomy" id="1618979"/>
    <lineage>
        <taxon>Bacteria</taxon>
        <taxon>Candidatus Uhriibacteriota</taxon>
    </lineage>
</organism>
<evidence type="ECO:0000256" key="1">
    <source>
        <dbReference type="ARBA" id="ARBA00006420"/>
    </source>
</evidence>
<dbReference type="SUPFAM" id="SSF117916">
    <property type="entry name" value="Fe-S cluster assembly (FSCA) domain-like"/>
    <property type="match status" value="1"/>
</dbReference>
<dbReference type="AlphaFoldDB" id="A0A0G2AIC7"/>
<dbReference type="GO" id="GO:0016226">
    <property type="term" value="P:iron-sulfur cluster assembly"/>
    <property type="evidence" value="ECO:0007669"/>
    <property type="project" value="InterPro"/>
</dbReference>
<dbReference type="Proteomes" id="UP000034054">
    <property type="component" value="Unassembled WGS sequence"/>
</dbReference>
<dbReference type="GO" id="GO:0005506">
    <property type="term" value="F:iron ion binding"/>
    <property type="evidence" value="ECO:0007669"/>
    <property type="project" value="InterPro"/>
</dbReference>
<proteinExistence type="inferred from homology"/>
<dbReference type="PANTHER" id="PTHR11178">
    <property type="entry name" value="IRON-SULFUR CLUSTER SCAFFOLD PROTEIN NFU-RELATED"/>
    <property type="match status" value="1"/>
</dbReference>